<evidence type="ECO:0000313" key="1">
    <source>
        <dbReference type="EMBL" id="MCG2588763.1"/>
    </source>
</evidence>
<dbReference type="Pfam" id="PF02566">
    <property type="entry name" value="OsmC"/>
    <property type="match status" value="1"/>
</dbReference>
<dbReference type="EMBL" id="JAKLWS010000009">
    <property type="protein sequence ID" value="MCG2588763.1"/>
    <property type="molecule type" value="Genomic_DNA"/>
</dbReference>
<protein>
    <submittedName>
        <fullName evidence="1">OsmC family protein</fullName>
    </submittedName>
</protein>
<dbReference type="InterPro" id="IPR015946">
    <property type="entry name" value="KH_dom-like_a/b"/>
</dbReference>
<proteinExistence type="predicted"/>
<sequence>MKKHDYQIFLDWNGNTGNGTTNYESYKRNYTIQIDGKPDIKGSSDPSFRGDKNRYNPEELFLASISSCHMLWYLHLCSINGVTVVDYRDSAIGVMIEKDRGSGYFESVILQPEVIILEPHKREKAKKLHHKANEMCFIANSCNFEIKHMPSIQIARDES</sequence>
<reference evidence="1" key="1">
    <citation type="submission" date="2022-01" db="EMBL/GenBank/DDBJ databases">
        <authorList>
            <person name="Wang Y."/>
        </authorList>
    </citation>
    <scope>NUCLEOTIDE SEQUENCE</scope>
    <source>
        <strain evidence="1">WB101</strain>
    </source>
</reference>
<dbReference type="PANTHER" id="PTHR42830:SF2">
    <property type="entry name" value="OSMC_OHR FAMILY PROTEIN"/>
    <property type="match status" value="1"/>
</dbReference>
<dbReference type="InterPro" id="IPR036102">
    <property type="entry name" value="OsmC/Ohrsf"/>
</dbReference>
<gene>
    <name evidence="1" type="ORF">L6773_09310</name>
</gene>
<accession>A0ABS9KD42</accession>
<keyword evidence="2" id="KW-1185">Reference proteome</keyword>
<dbReference type="InterPro" id="IPR003718">
    <property type="entry name" value="OsmC/Ohr_fam"/>
</dbReference>
<dbReference type="SUPFAM" id="SSF82784">
    <property type="entry name" value="OsmC-like"/>
    <property type="match status" value="1"/>
</dbReference>
<comment type="caution">
    <text evidence="1">The sequence shown here is derived from an EMBL/GenBank/DDBJ whole genome shotgun (WGS) entry which is preliminary data.</text>
</comment>
<name>A0ABS9KD42_9BACT</name>
<dbReference type="InterPro" id="IPR052707">
    <property type="entry name" value="OsmC_Ohr_Peroxiredoxin"/>
</dbReference>
<dbReference type="Proteomes" id="UP001165366">
    <property type="component" value="Unassembled WGS sequence"/>
</dbReference>
<organism evidence="1 2">
    <name type="scientific">Rhodohalobacter sulfatireducens</name>
    <dbReference type="NCBI Taxonomy" id="2911366"/>
    <lineage>
        <taxon>Bacteria</taxon>
        <taxon>Pseudomonadati</taxon>
        <taxon>Balneolota</taxon>
        <taxon>Balneolia</taxon>
        <taxon>Balneolales</taxon>
        <taxon>Balneolaceae</taxon>
        <taxon>Rhodohalobacter</taxon>
    </lineage>
</organism>
<reference evidence="1" key="2">
    <citation type="submission" date="2024-05" db="EMBL/GenBank/DDBJ databases">
        <title>Rhodohalobacter halophilus gen. nov., sp. nov., a moderately halophilic member of the family Balneolaceae.</title>
        <authorList>
            <person name="Xia J."/>
        </authorList>
    </citation>
    <scope>NUCLEOTIDE SEQUENCE</scope>
    <source>
        <strain evidence="1">WB101</strain>
    </source>
</reference>
<evidence type="ECO:0000313" key="2">
    <source>
        <dbReference type="Proteomes" id="UP001165366"/>
    </source>
</evidence>
<dbReference type="Gene3D" id="3.30.300.20">
    <property type="match status" value="1"/>
</dbReference>
<dbReference type="RefSeq" id="WP_237853675.1">
    <property type="nucleotide sequence ID" value="NZ_JAKLWS010000009.1"/>
</dbReference>
<dbReference type="PANTHER" id="PTHR42830">
    <property type="entry name" value="OSMOTICALLY INDUCIBLE FAMILY PROTEIN"/>
    <property type="match status" value="1"/>
</dbReference>